<dbReference type="AlphaFoldDB" id="A0A6B9F6A9"/>
<evidence type="ECO:0000313" key="2">
    <source>
        <dbReference type="Proteomes" id="UP000428325"/>
    </source>
</evidence>
<dbReference type="Proteomes" id="UP000428325">
    <property type="component" value="Chromosome"/>
</dbReference>
<dbReference type="EMBL" id="CP034345">
    <property type="protein sequence ID" value="QGX93947.1"/>
    <property type="molecule type" value="Genomic_DNA"/>
</dbReference>
<reference evidence="1 2" key="1">
    <citation type="submission" date="2018-12" db="EMBL/GenBank/DDBJ databases">
        <title>Complete genome sequence of Haloplanus rallus MBLA0036.</title>
        <authorList>
            <person name="Nam Y.-d."/>
            <person name="Kang J."/>
            <person name="Chung W.-H."/>
            <person name="Park Y.S."/>
        </authorList>
    </citation>
    <scope>NUCLEOTIDE SEQUENCE [LARGE SCALE GENOMIC DNA]</scope>
    <source>
        <strain evidence="1 2">MBLA0036</strain>
    </source>
</reference>
<sequence>MIEGEQEDQSAVFEDILETTDDEIKELATSGGITADTRGDLSVDTLLRIARWRSVQSAVLYSNWADQHHVTGLDADVALAAAWKAGRSVDQYEAATDHLRSRGVDPEPAEYELHGETLQFMADLTDPVARLTAGFVVAPKLRVVKDKQATLVATGNADPQTASLYRDTIVPPEEDAIERGRQLLSRYFEADASAVTTVKETADAFLNIAWKAQEQAMDETGEVDPKTIC</sequence>
<dbReference type="GeneID" id="72739409"/>
<gene>
    <name evidence="1" type="ORF">EI982_03710</name>
</gene>
<dbReference type="KEGG" id="hra:EI982_03710"/>
<accession>A0A6B9F6A9</accession>
<proteinExistence type="predicted"/>
<protein>
    <submittedName>
        <fullName evidence="1">Uncharacterized protein</fullName>
    </submittedName>
</protein>
<organism evidence="1 2">
    <name type="scientific">Haloplanus rallus</name>
    <dbReference type="NCBI Taxonomy" id="1816183"/>
    <lineage>
        <taxon>Archaea</taxon>
        <taxon>Methanobacteriati</taxon>
        <taxon>Methanobacteriota</taxon>
        <taxon>Stenosarchaea group</taxon>
        <taxon>Halobacteria</taxon>
        <taxon>Halobacteriales</taxon>
        <taxon>Haloferacaceae</taxon>
        <taxon>Haloplanus</taxon>
    </lineage>
</organism>
<dbReference type="RefSeq" id="WP_157688184.1">
    <property type="nucleotide sequence ID" value="NZ_CP034345.1"/>
</dbReference>
<name>A0A6B9F6A9_9EURY</name>
<evidence type="ECO:0000313" key="1">
    <source>
        <dbReference type="EMBL" id="QGX93947.1"/>
    </source>
</evidence>
<keyword evidence="2" id="KW-1185">Reference proteome</keyword>